<gene>
    <name evidence="25" type="ORF">K1I37_05235</name>
</gene>
<name>T0D627_ALIAG</name>
<keyword evidence="9 23" id="KW-0479">Metal-binding</keyword>
<dbReference type="PROSITE" id="PS01047">
    <property type="entry name" value="HMA_1"/>
    <property type="match status" value="1"/>
</dbReference>
<reference evidence="26" key="1">
    <citation type="journal article" date="2022" name="G3 (Bethesda)">
        <title>Unveiling the complete genome sequence of Alicyclobacillus acidoterrestris DSM 3922T, a taint-producing strain.</title>
        <authorList>
            <person name="Leonardo I.C."/>
            <person name="Barreto Crespo M.T."/>
            <person name="Gaspar F.B."/>
        </authorList>
    </citation>
    <scope>NUCLEOTIDE SEQUENCE [LARGE SCALE GENOMIC DNA]</scope>
    <source>
        <strain evidence="26">DSM 3922</strain>
    </source>
</reference>
<dbReference type="EC" id="7.2.2.8" evidence="3"/>
<evidence type="ECO:0000256" key="15">
    <source>
        <dbReference type="ARBA" id="ARBA00022967"/>
    </source>
</evidence>
<dbReference type="InterPro" id="IPR059000">
    <property type="entry name" value="ATPase_P-type_domA"/>
</dbReference>
<keyword evidence="7" id="KW-0597">Phosphoprotein</keyword>
<evidence type="ECO:0000256" key="1">
    <source>
        <dbReference type="ARBA" id="ARBA00004651"/>
    </source>
</evidence>
<sequence length="728" mass="77888">MSPQKETLSITGMHCAACAARIEKVVRRQAGVIDAHVNLATERATVTFAPEDIGLSDIIARIEKLGYGATTSQSTDASMAAERFASLQMFLFSFLLSVPFFLSMLRMFGIPAAPHVFFQPVVQWALATQIQFIAGWTFYVGAYKALRAGTANMDVLVALGTSTAYFYSVWMILQGGEETYFETSAIIITLVLLGKLLEAKAKTKTMDTIRQLAQLRVQWAHRVTDGAEEDVPVDTIAIGDVLIVRPGEQVPVDGRVVSGESTVDESMLTGEMTPHHKGAGDVVYGGTLNQHGALTIATTRIGADSVLGQIIRLVEEAQGSKAPVQRLADAICSVFVPIVLVLAVATFAIWYFLLGASLETALLNTATVLLTACPCPLGLATPAALIVGIGRAAEKGVFFKGGEQLEQLHKTRVVLMDKTGTLTHGQPSVTDIYLGEHPLVRSHKDLIFFVGSAEYLSEHPLARVMVDYAQREVRIVRPADFSSVSGQGVRAVVNGHVVLVGNRRLLEAYGVEIRGTQSQVGDWETSGKSVVWVAVDGRMAGIVAVADTIKPSAREAVSDLQRLGMQVVMMTGDSVDTARAIARNLGVDDVLAGLQPEDKLRAIQFYQKQGHGVTMVGDGINDAPALVAADVGIAVGTGTDVALEAADVALIGADLEGVVHAVRISRATMRVIRQSFVWALAYNGLTIPFAALGLLSPLMAGTTMAFSSVTVVLNALRLKRMDFAKVRF</sequence>
<dbReference type="InterPro" id="IPR036412">
    <property type="entry name" value="HAD-like_sf"/>
</dbReference>
<evidence type="ECO:0000256" key="13">
    <source>
        <dbReference type="ARBA" id="ARBA00022840"/>
    </source>
</evidence>
<comment type="catalytic activity">
    <reaction evidence="22">
        <text>Cu(+)(in) + ATP + H2O = Cu(+)(out) + ADP + phosphate + H(+)</text>
        <dbReference type="Rhea" id="RHEA:25792"/>
        <dbReference type="ChEBI" id="CHEBI:15377"/>
        <dbReference type="ChEBI" id="CHEBI:15378"/>
        <dbReference type="ChEBI" id="CHEBI:30616"/>
        <dbReference type="ChEBI" id="CHEBI:43474"/>
        <dbReference type="ChEBI" id="CHEBI:49552"/>
        <dbReference type="ChEBI" id="CHEBI:456216"/>
        <dbReference type="EC" id="7.2.2.8"/>
    </reaction>
</comment>
<evidence type="ECO:0000256" key="12">
    <source>
        <dbReference type="ARBA" id="ARBA00022796"/>
    </source>
</evidence>
<evidence type="ECO:0000256" key="21">
    <source>
        <dbReference type="ARBA" id="ARBA00033239"/>
    </source>
</evidence>
<dbReference type="InterPro" id="IPR023214">
    <property type="entry name" value="HAD_sf"/>
</dbReference>
<feature type="transmembrane region" description="Helical" evidence="23">
    <location>
        <begin position="121"/>
        <end position="143"/>
    </location>
</feature>
<dbReference type="PRINTS" id="PR00119">
    <property type="entry name" value="CATATPASE"/>
</dbReference>
<feature type="transmembrane region" description="Helical" evidence="23">
    <location>
        <begin position="89"/>
        <end position="109"/>
    </location>
</feature>
<evidence type="ECO:0000259" key="24">
    <source>
        <dbReference type="PROSITE" id="PS50846"/>
    </source>
</evidence>
<dbReference type="InterPro" id="IPR017969">
    <property type="entry name" value="Heavy-metal-associated_CS"/>
</dbReference>
<evidence type="ECO:0000256" key="22">
    <source>
        <dbReference type="ARBA" id="ARBA00049289"/>
    </source>
</evidence>
<dbReference type="GO" id="GO:0043682">
    <property type="term" value="F:P-type divalent copper transporter activity"/>
    <property type="evidence" value="ECO:0007669"/>
    <property type="project" value="TreeGrafter"/>
</dbReference>
<dbReference type="PANTHER" id="PTHR43520">
    <property type="entry name" value="ATP7, ISOFORM B"/>
    <property type="match status" value="1"/>
</dbReference>
<dbReference type="eggNOG" id="COG2217">
    <property type="taxonomic scope" value="Bacteria"/>
</dbReference>
<dbReference type="GO" id="GO:0005507">
    <property type="term" value="F:copper ion binding"/>
    <property type="evidence" value="ECO:0007669"/>
    <property type="project" value="TreeGrafter"/>
</dbReference>
<dbReference type="SUPFAM" id="SSF81653">
    <property type="entry name" value="Calcium ATPase, transduction domain A"/>
    <property type="match status" value="1"/>
</dbReference>
<dbReference type="NCBIfam" id="TIGR01494">
    <property type="entry name" value="ATPase_P-type"/>
    <property type="match status" value="1"/>
</dbReference>
<keyword evidence="13 23" id="KW-0067">ATP-binding</keyword>
<keyword evidence="15" id="KW-1278">Translocase</keyword>
<accession>T0D627</accession>
<dbReference type="SFLD" id="SFLDS00003">
    <property type="entry name" value="Haloacid_Dehalogenase"/>
    <property type="match status" value="1"/>
</dbReference>
<dbReference type="PROSITE" id="PS00154">
    <property type="entry name" value="ATPASE_E1_E2"/>
    <property type="match status" value="1"/>
</dbReference>
<evidence type="ECO:0000256" key="20">
    <source>
        <dbReference type="ARBA" id="ARBA00029719"/>
    </source>
</evidence>
<dbReference type="InterPro" id="IPR006121">
    <property type="entry name" value="HMA_dom"/>
</dbReference>
<feature type="transmembrane region" description="Helical" evidence="23">
    <location>
        <begin position="698"/>
        <end position="718"/>
    </location>
</feature>
<evidence type="ECO:0000256" key="10">
    <source>
        <dbReference type="ARBA" id="ARBA00022737"/>
    </source>
</evidence>
<dbReference type="InterPro" id="IPR036163">
    <property type="entry name" value="HMA_dom_sf"/>
</dbReference>
<feature type="transmembrane region" description="Helical" evidence="23">
    <location>
        <begin position="365"/>
        <end position="390"/>
    </location>
</feature>
<comment type="subcellular location">
    <subcellularLocation>
        <location evidence="1">Cell membrane</location>
        <topology evidence="1">Multi-pass membrane protein</topology>
    </subcellularLocation>
</comment>
<keyword evidence="16 23" id="KW-1133">Transmembrane helix</keyword>
<dbReference type="Gene3D" id="3.30.70.100">
    <property type="match status" value="1"/>
</dbReference>
<dbReference type="CDD" id="cd00371">
    <property type="entry name" value="HMA"/>
    <property type="match status" value="1"/>
</dbReference>
<dbReference type="InterPro" id="IPR018303">
    <property type="entry name" value="ATPase_P-typ_P_site"/>
</dbReference>
<accession>A0A9E6ZIL3</accession>
<dbReference type="InterPro" id="IPR023299">
    <property type="entry name" value="ATPase_P-typ_cyto_dom_N"/>
</dbReference>
<dbReference type="GO" id="GO:0005524">
    <property type="term" value="F:ATP binding"/>
    <property type="evidence" value="ECO:0007669"/>
    <property type="project" value="UniProtKB-UniRule"/>
</dbReference>
<dbReference type="SFLD" id="SFLDG00002">
    <property type="entry name" value="C1.7:_P-type_atpase_like"/>
    <property type="match status" value="1"/>
</dbReference>
<dbReference type="SUPFAM" id="SSF55008">
    <property type="entry name" value="HMA, heavy metal-associated domain"/>
    <property type="match status" value="1"/>
</dbReference>
<keyword evidence="17" id="KW-0186">Copper</keyword>
<dbReference type="KEGG" id="aaco:K1I37_05235"/>
<dbReference type="GO" id="GO:0016887">
    <property type="term" value="F:ATP hydrolysis activity"/>
    <property type="evidence" value="ECO:0007669"/>
    <property type="project" value="InterPro"/>
</dbReference>
<evidence type="ECO:0000256" key="23">
    <source>
        <dbReference type="RuleBase" id="RU362081"/>
    </source>
</evidence>
<evidence type="ECO:0000256" key="4">
    <source>
        <dbReference type="ARBA" id="ARBA00015102"/>
    </source>
</evidence>
<dbReference type="FunFam" id="3.30.70.100:FF:000005">
    <property type="entry name" value="Copper-exporting P-type ATPase A"/>
    <property type="match status" value="1"/>
</dbReference>
<dbReference type="STRING" id="1356854.N007_09365"/>
<evidence type="ECO:0000256" key="7">
    <source>
        <dbReference type="ARBA" id="ARBA00022553"/>
    </source>
</evidence>
<keyword evidence="19 23" id="KW-0472">Membrane</keyword>
<keyword evidence="10" id="KW-0677">Repeat</keyword>
<keyword evidence="12" id="KW-0187">Copper transport</keyword>
<evidence type="ECO:0000256" key="17">
    <source>
        <dbReference type="ARBA" id="ARBA00023008"/>
    </source>
</evidence>
<keyword evidence="6 23" id="KW-1003">Cell membrane</keyword>
<dbReference type="GO" id="GO:0140581">
    <property type="term" value="F:P-type monovalent copper transporter activity"/>
    <property type="evidence" value="ECO:0007669"/>
    <property type="project" value="UniProtKB-EC"/>
</dbReference>
<dbReference type="SUPFAM" id="SSF56784">
    <property type="entry name" value="HAD-like"/>
    <property type="match status" value="1"/>
</dbReference>
<protein>
    <recommendedName>
        <fullName evidence="4">Copper-exporting P-type ATPase</fullName>
        <ecNumber evidence="3">7.2.2.8</ecNumber>
    </recommendedName>
    <alternativeName>
        <fullName evidence="20">Copper-exporting P-type ATPase A</fullName>
    </alternativeName>
    <alternativeName>
        <fullName evidence="21">Cu(+)-exporting ATPase</fullName>
    </alternativeName>
</protein>
<dbReference type="SFLD" id="SFLDF00027">
    <property type="entry name" value="p-type_atpase"/>
    <property type="match status" value="1"/>
</dbReference>
<dbReference type="RefSeq" id="WP_021296933.1">
    <property type="nucleotide sequence ID" value="NZ_AURB01000140.1"/>
</dbReference>
<dbReference type="AlphaFoldDB" id="T0D627"/>
<evidence type="ECO:0000256" key="11">
    <source>
        <dbReference type="ARBA" id="ARBA00022741"/>
    </source>
</evidence>
<feature type="transmembrane region" description="Helical" evidence="23">
    <location>
        <begin position="155"/>
        <end position="173"/>
    </location>
</feature>
<dbReference type="Pfam" id="PF00702">
    <property type="entry name" value="Hydrolase"/>
    <property type="match status" value="1"/>
</dbReference>
<dbReference type="FunFam" id="3.40.50.1000:FF:000144">
    <property type="entry name" value="copper-transporting ATPase 1 isoform X2"/>
    <property type="match status" value="1"/>
</dbReference>
<dbReference type="Pfam" id="PF00122">
    <property type="entry name" value="E1-E2_ATPase"/>
    <property type="match status" value="1"/>
</dbReference>
<dbReference type="NCBIfam" id="TIGR01511">
    <property type="entry name" value="ATPase-IB1_Cu"/>
    <property type="match status" value="1"/>
</dbReference>
<proteinExistence type="inferred from homology"/>
<keyword evidence="5" id="KW-0813">Transport</keyword>
<keyword evidence="14" id="KW-0460">Magnesium</keyword>
<evidence type="ECO:0000256" key="9">
    <source>
        <dbReference type="ARBA" id="ARBA00022723"/>
    </source>
</evidence>
<dbReference type="PANTHER" id="PTHR43520:SF8">
    <property type="entry name" value="P-TYPE CU(+) TRANSPORTER"/>
    <property type="match status" value="1"/>
</dbReference>
<comment type="similarity">
    <text evidence="2 23">Belongs to the cation transport ATPase (P-type) (TC 3.A.3) family. Type IB subfamily.</text>
</comment>
<dbReference type="PRINTS" id="PR00943">
    <property type="entry name" value="CUATPASE"/>
</dbReference>
<dbReference type="Pfam" id="PF00403">
    <property type="entry name" value="HMA"/>
    <property type="match status" value="1"/>
</dbReference>
<dbReference type="GO" id="GO:0055070">
    <property type="term" value="P:copper ion homeostasis"/>
    <property type="evidence" value="ECO:0007669"/>
    <property type="project" value="TreeGrafter"/>
</dbReference>
<evidence type="ECO:0000256" key="16">
    <source>
        <dbReference type="ARBA" id="ARBA00022989"/>
    </source>
</evidence>
<dbReference type="InterPro" id="IPR044492">
    <property type="entry name" value="P_typ_ATPase_HD_dom"/>
</dbReference>
<evidence type="ECO:0000256" key="3">
    <source>
        <dbReference type="ARBA" id="ARBA00012517"/>
    </source>
</evidence>
<dbReference type="InterPro" id="IPR023298">
    <property type="entry name" value="ATPase_P-typ_TM_dom_sf"/>
</dbReference>
<organism evidence="25 26">
    <name type="scientific">Alicyclobacillus acidoterrestris (strain ATCC 49025 / DSM 3922 / CIP 106132 / NCIMB 13137 / GD3B)</name>
    <dbReference type="NCBI Taxonomy" id="1356854"/>
    <lineage>
        <taxon>Bacteria</taxon>
        <taxon>Bacillati</taxon>
        <taxon>Bacillota</taxon>
        <taxon>Bacilli</taxon>
        <taxon>Bacillales</taxon>
        <taxon>Alicyclobacillaceae</taxon>
        <taxon>Alicyclobacillus</taxon>
    </lineage>
</organism>
<keyword evidence="8 23" id="KW-0812">Transmembrane</keyword>
<evidence type="ECO:0000256" key="14">
    <source>
        <dbReference type="ARBA" id="ARBA00022842"/>
    </source>
</evidence>
<evidence type="ECO:0000256" key="8">
    <source>
        <dbReference type="ARBA" id="ARBA00022692"/>
    </source>
</evidence>
<dbReference type="NCBIfam" id="TIGR01525">
    <property type="entry name" value="ATPase-IB_hvy"/>
    <property type="match status" value="1"/>
</dbReference>
<dbReference type="FunFam" id="2.70.150.10:FF:000020">
    <property type="entry name" value="Copper-exporting P-type ATPase A"/>
    <property type="match status" value="1"/>
</dbReference>
<dbReference type="Proteomes" id="UP000829401">
    <property type="component" value="Chromosome"/>
</dbReference>
<dbReference type="OrthoDB" id="9813266at2"/>
<feature type="transmembrane region" description="Helical" evidence="23">
    <location>
        <begin position="675"/>
        <end position="692"/>
    </location>
</feature>
<feature type="transmembrane region" description="Helical" evidence="23">
    <location>
        <begin position="330"/>
        <end position="353"/>
    </location>
</feature>
<dbReference type="EMBL" id="CP080467">
    <property type="protein sequence ID" value="UNO49908.1"/>
    <property type="molecule type" value="Genomic_DNA"/>
</dbReference>
<keyword evidence="18" id="KW-0406">Ion transport</keyword>
<keyword evidence="26" id="KW-1185">Reference proteome</keyword>
<evidence type="ECO:0000313" key="25">
    <source>
        <dbReference type="EMBL" id="UNO49908.1"/>
    </source>
</evidence>
<dbReference type="Gene3D" id="2.70.150.10">
    <property type="entry name" value="Calcium-transporting ATPase, cytoplasmic transduction domain A"/>
    <property type="match status" value="1"/>
</dbReference>
<dbReference type="InterPro" id="IPR027256">
    <property type="entry name" value="P-typ_ATPase_IB"/>
</dbReference>
<dbReference type="InterPro" id="IPR001757">
    <property type="entry name" value="P_typ_ATPase"/>
</dbReference>
<feature type="transmembrane region" description="Helical" evidence="23">
    <location>
        <begin position="179"/>
        <end position="197"/>
    </location>
</feature>
<dbReference type="Gene3D" id="3.40.50.1000">
    <property type="entry name" value="HAD superfamily/HAD-like"/>
    <property type="match status" value="1"/>
</dbReference>
<dbReference type="InterPro" id="IPR008250">
    <property type="entry name" value="ATPase_P-typ_transduc_dom_A_sf"/>
</dbReference>
<evidence type="ECO:0000313" key="26">
    <source>
        <dbReference type="Proteomes" id="UP000829401"/>
    </source>
</evidence>
<dbReference type="Gene3D" id="3.40.1110.10">
    <property type="entry name" value="Calcium-transporting ATPase, cytoplasmic domain N"/>
    <property type="match status" value="2"/>
</dbReference>
<dbReference type="GO" id="GO:0005886">
    <property type="term" value="C:plasma membrane"/>
    <property type="evidence" value="ECO:0007669"/>
    <property type="project" value="UniProtKB-SubCell"/>
</dbReference>
<feature type="domain" description="HMA" evidence="24">
    <location>
        <begin position="4"/>
        <end position="70"/>
    </location>
</feature>
<evidence type="ECO:0000256" key="5">
    <source>
        <dbReference type="ARBA" id="ARBA00022448"/>
    </source>
</evidence>
<evidence type="ECO:0000256" key="18">
    <source>
        <dbReference type="ARBA" id="ARBA00023065"/>
    </source>
</evidence>
<dbReference type="PROSITE" id="PS50846">
    <property type="entry name" value="HMA_2"/>
    <property type="match status" value="1"/>
</dbReference>
<evidence type="ECO:0000256" key="19">
    <source>
        <dbReference type="ARBA" id="ARBA00023136"/>
    </source>
</evidence>
<dbReference type="SUPFAM" id="SSF81665">
    <property type="entry name" value="Calcium ATPase, transmembrane domain M"/>
    <property type="match status" value="1"/>
</dbReference>
<evidence type="ECO:0000256" key="6">
    <source>
        <dbReference type="ARBA" id="ARBA00022475"/>
    </source>
</evidence>
<evidence type="ECO:0000256" key="2">
    <source>
        <dbReference type="ARBA" id="ARBA00006024"/>
    </source>
</evidence>
<dbReference type="CDD" id="cd02094">
    <property type="entry name" value="P-type_ATPase_Cu-like"/>
    <property type="match status" value="1"/>
</dbReference>
<keyword evidence="11 23" id="KW-0547">Nucleotide-binding</keyword>